<reference evidence="4" key="1">
    <citation type="journal article" date="2019" name="Int. J. Syst. Evol. Microbiol.">
        <title>The Global Catalogue of Microorganisms (GCM) 10K type strain sequencing project: providing services to taxonomists for standard genome sequencing and annotation.</title>
        <authorList>
            <consortium name="The Broad Institute Genomics Platform"/>
            <consortium name="The Broad Institute Genome Sequencing Center for Infectious Disease"/>
            <person name="Wu L."/>
            <person name="Ma J."/>
        </authorList>
    </citation>
    <scope>NUCLEOTIDE SEQUENCE [LARGE SCALE GENOMIC DNA]</scope>
    <source>
        <strain evidence="4">CGMCC 1.3240</strain>
    </source>
</reference>
<gene>
    <name evidence="3" type="primary">spoIIP</name>
    <name evidence="3" type="ORF">ACFPYJ_22210</name>
</gene>
<comment type="caution">
    <text evidence="3">The sequence shown here is derived from an EMBL/GenBank/DDBJ whole genome shotgun (WGS) entry which is preliminary data.</text>
</comment>
<accession>A0ABW0W5T4</accession>
<dbReference type="RefSeq" id="WP_379190406.1">
    <property type="nucleotide sequence ID" value="NZ_JBHSOW010000080.1"/>
</dbReference>
<keyword evidence="4" id="KW-1185">Reference proteome</keyword>
<evidence type="ECO:0000256" key="1">
    <source>
        <dbReference type="SAM" id="MobiDB-lite"/>
    </source>
</evidence>
<sequence length="442" mass="47787">MKRVIMTWNIAKSSRKIRQLLVTGRMFALLSIGSMIMVIVIGLGAIVQQKSSSSPVSSMKGFAAAVSSGLFTDMLAMEMPGAKQGDMESSISGRQVSSFLVRLLTDINPSDPKSLLAREYPGFGGDEAFLLRASATADADDASVEPEDHEPVQSDETDGAANPGGDVSVDDSGRPDHGIDEGTVPPNDDNSADGTVSGTDPAPDTKPGGSGDENTKPDPVQGAKPTTGGRKVVFIYHSHSRESWFPELKSTKYAESPTKNITLVGKRLEQELEANGIGALHSSTDYVSAIKNYNWVLSYKYSKKTVTEAIADNHDLKFFFDIHRDSLRRKNTTTTINGKSYAQVFFIIGHANKNWKKNEAFANQLQEALDKKYPGIAKGIYGKTTANGNGEYNQSLASDSVLIEVGGVDNTLEESYRTVDALADVISDLYWQDEKVIVPQSS</sequence>
<dbReference type="InterPro" id="IPR010897">
    <property type="entry name" value="Spore_II_P"/>
</dbReference>
<feature type="compositionally biased region" description="Basic and acidic residues" evidence="1">
    <location>
        <begin position="171"/>
        <end position="180"/>
    </location>
</feature>
<dbReference type="NCBIfam" id="TIGR02867">
    <property type="entry name" value="spore_II_P"/>
    <property type="match status" value="1"/>
</dbReference>
<keyword evidence="2" id="KW-1133">Transmembrane helix</keyword>
<dbReference type="Pfam" id="PF07454">
    <property type="entry name" value="SpoIIP"/>
    <property type="match status" value="1"/>
</dbReference>
<dbReference type="SUPFAM" id="SSF53187">
    <property type="entry name" value="Zn-dependent exopeptidases"/>
    <property type="match status" value="1"/>
</dbReference>
<dbReference type="Proteomes" id="UP001596047">
    <property type="component" value="Unassembled WGS sequence"/>
</dbReference>
<organism evidence="3 4">
    <name type="scientific">Paenibacillus solisilvae</name>
    <dbReference type="NCBI Taxonomy" id="2486751"/>
    <lineage>
        <taxon>Bacteria</taxon>
        <taxon>Bacillati</taxon>
        <taxon>Bacillota</taxon>
        <taxon>Bacilli</taxon>
        <taxon>Bacillales</taxon>
        <taxon>Paenibacillaceae</taxon>
        <taxon>Paenibacillus</taxon>
    </lineage>
</organism>
<keyword evidence="2" id="KW-0812">Transmembrane</keyword>
<evidence type="ECO:0000313" key="4">
    <source>
        <dbReference type="Proteomes" id="UP001596047"/>
    </source>
</evidence>
<protein>
    <submittedName>
        <fullName evidence="3">Stage II sporulation protein P</fullName>
    </submittedName>
</protein>
<dbReference type="EMBL" id="JBHSOW010000080">
    <property type="protein sequence ID" value="MFC5651781.1"/>
    <property type="molecule type" value="Genomic_DNA"/>
</dbReference>
<keyword evidence="2" id="KW-0472">Membrane</keyword>
<feature type="compositionally biased region" description="Polar residues" evidence="1">
    <location>
        <begin position="188"/>
        <end position="198"/>
    </location>
</feature>
<feature type="compositionally biased region" description="Acidic residues" evidence="1">
    <location>
        <begin position="138"/>
        <end position="158"/>
    </location>
</feature>
<name>A0ABW0W5T4_9BACL</name>
<proteinExistence type="predicted"/>
<dbReference type="Gene3D" id="3.40.630.40">
    <property type="entry name" value="Zn-dependent exopeptidases"/>
    <property type="match status" value="1"/>
</dbReference>
<feature type="transmembrane region" description="Helical" evidence="2">
    <location>
        <begin position="20"/>
        <end position="47"/>
    </location>
</feature>
<feature type="region of interest" description="Disordered" evidence="1">
    <location>
        <begin position="137"/>
        <end position="230"/>
    </location>
</feature>
<evidence type="ECO:0000313" key="3">
    <source>
        <dbReference type="EMBL" id="MFC5651781.1"/>
    </source>
</evidence>
<evidence type="ECO:0000256" key="2">
    <source>
        <dbReference type="SAM" id="Phobius"/>
    </source>
</evidence>